<dbReference type="InterPro" id="IPR012349">
    <property type="entry name" value="Split_barrel_FMN-bd"/>
</dbReference>
<feature type="domain" description="N-acetyltransferase" evidence="1">
    <location>
        <begin position="227"/>
        <end position="366"/>
    </location>
</feature>
<dbReference type="EC" id="2.3.1.-" evidence="2"/>
<dbReference type="PANTHER" id="PTHR43610">
    <property type="entry name" value="BLL6696 PROTEIN"/>
    <property type="match status" value="1"/>
</dbReference>
<dbReference type="InterPro" id="IPR000182">
    <property type="entry name" value="GNAT_dom"/>
</dbReference>
<dbReference type="Gene3D" id="3.40.630.30">
    <property type="match status" value="1"/>
</dbReference>
<proteinExistence type="predicted"/>
<dbReference type="GO" id="GO:0016746">
    <property type="term" value="F:acyltransferase activity"/>
    <property type="evidence" value="ECO:0007669"/>
    <property type="project" value="UniProtKB-KW"/>
</dbReference>
<keyword evidence="3" id="KW-1185">Reference proteome</keyword>
<organism evidence="2 3">
    <name type="scientific">Plantactinospora siamensis</name>
    <dbReference type="NCBI Taxonomy" id="555372"/>
    <lineage>
        <taxon>Bacteria</taxon>
        <taxon>Bacillati</taxon>
        <taxon>Actinomycetota</taxon>
        <taxon>Actinomycetes</taxon>
        <taxon>Micromonosporales</taxon>
        <taxon>Micromonosporaceae</taxon>
        <taxon>Plantactinospora</taxon>
    </lineage>
</organism>
<dbReference type="InterPro" id="IPR024747">
    <property type="entry name" value="Pyridox_Oxase-rel"/>
</dbReference>
<dbReference type="RefSeq" id="WP_377336595.1">
    <property type="nucleotide sequence ID" value="NZ_JBHLUE010000004.1"/>
</dbReference>
<protein>
    <submittedName>
        <fullName evidence="2">Bifunctional pyridoxamine 5'-phosphate oxidase family protein/GNAT family N-acetyltransferase</fullName>
        <ecNumber evidence="2">2.3.1.-</ecNumber>
    </submittedName>
</protein>
<gene>
    <name evidence="2" type="ORF">ACFFHU_06160</name>
</gene>
<dbReference type="SUPFAM" id="SSF50475">
    <property type="entry name" value="FMN-binding split barrel"/>
    <property type="match status" value="1"/>
</dbReference>
<dbReference type="Pfam" id="PF13302">
    <property type="entry name" value="Acetyltransf_3"/>
    <property type="match status" value="1"/>
</dbReference>
<sequence length="412" mass="45725">MYATTSRTTATRDRGRMDYGRPTVHAVLDEAYHCTLGFVVDGEPRLLPTLHVRIDDTLYLHGSTGSRPLLAARGPDGLPVCVAVTHLDGLVLARSQFHHSANYRSVVAHGTARLVTDEATKRQVLAALVDKLGRGRSADTRPPTRRELAETAVLALPLREVSAKARSGGVLEDEADLDLPHWAGVLPLRTVAGPPEPDAGVTVPLPSYLRPSRSVWLTAEPMQGQHVILEPLELRHAEDLFHALDDPDVWRYIGSPQPRDVDGMADYIRSALAAAERGVRVPWAQRCAATGAVVGTTSYHEPSEADRSLEIGYTQLGRRWWRTGINTEAKLLLLTRAFEVLDAIRVTWQTNVHNERSRRAIERLGATREGTLRANRRRADGTWRDSALYSMVADDWPEARDRLRSRLLSPTR</sequence>
<accession>A0ABV6NTK9</accession>
<name>A0ABV6NTK9_9ACTN</name>
<dbReference type="Gene3D" id="2.30.110.10">
    <property type="entry name" value="Electron Transport, Fmn-binding Protein, Chain A"/>
    <property type="match status" value="1"/>
</dbReference>
<keyword evidence="2" id="KW-0808">Transferase</keyword>
<dbReference type="SUPFAM" id="SSF55729">
    <property type="entry name" value="Acyl-CoA N-acyltransferases (Nat)"/>
    <property type="match status" value="1"/>
</dbReference>
<evidence type="ECO:0000313" key="3">
    <source>
        <dbReference type="Proteomes" id="UP001589894"/>
    </source>
</evidence>
<dbReference type="Pfam" id="PF12900">
    <property type="entry name" value="Pyridox_ox_2"/>
    <property type="match status" value="1"/>
</dbReference>
<keyword evidence="2" id="KW-0012">Acyltransferase</keyword>
<dbReference type="Proteomes" id="UP001589894">
    <property type="component" value="Unassembled WGS sequence"/>
</dbReference>
<dbReference type="PANTHER" id="PTHR43610:SF1">
    <property type="entry name" value="N-ACETYLTRANSFERASE DOMAIN-CONTAINING PROTEIN"/>
    <property type="match status" value="1"/>
</dbReference>
<reference evidence="2 3" key="1">
    <citation type="submission" date="2024-09" db="EMBL/GenBank/DDBJ databases">
        <authorList>
            <person name="Sun Q."/>
            <person name="Mori K."/>
        </authorList>
    </citation>
    <scope>NUCLEOTIDE SEQUENCE [LARGE SCALE GENOMIC DNA]</scope>
    <source>
        <strain evidence="2 3">TBRC 2205</strain>
    </source>
</reference>
<evidence type="ECO:0000313" key="2">
    <source>
        <dbReference type="EMBL" id="MFC0563749.1"/>
    </source>
</evidence>
<dbReference type="InterPro" id="IPR016181">
    <property type="entry name" value="Acyl_CoA_acyltransferase"/>
</dbReference>
<evidence type="ECO:0000259" key="1">
    <source>
        <dbReference type="Pfam" id="PF13302"/>
    </source>
</evidence>
<comment type="caution">
    <text evidence="2">The sequence shown here is derived from an EMBL/GenBank/DDBJ whole genome shotgun (WGS) entry which is preliminary data.</text>
</comment>
<dbReference type="EMBL" id="JBHLUE010000004">
    <property type="protein sequence ID" value="MFC0563749.1"/>
    <property type="molecule type" value="Genomic_DNA"/>
</dbReference>